<evidence type="ECO:0000259" key="2">
    <source>
        <dbReference type="Pfam" id="PF01757"/>
    </source>
</evidence>
<dbReference type="InterPro" id="IPR050879">
    <property type="entry name" value="Acyltransferase_3"/>
</dbReference>
<feature type="transmembrane region" description="Helical" evidence="1">
    <location>
        <begin position="160"/>
        <end position="181"/>
    </location>
</feature>
<keyword evidence="1" id="KW-0812">Transmembrane</keyword>
<dbReference type="PANTHER" id="PTHR23028">
    <property type="entry name" value="ACETYLTRANSFERASE"/>
    <property type="match status" value="1"/>
</dbReference>
<dbReference type="GO" id="GO:0016020">
    <property type="term" value="C:membrane"/>
    <property type="evidence" value="ECO:0007669"/>
    <property type="project" value="TreeGrafter"/>
</dbReference>
<dbReference type="AlphaFoldDB" id="A0A841E7L8"/>
<reference evidence="3 4" key="1">
    <citation type="submission" date="2020-08" db="EMBL/GenBank/DDBJ databases">
        <title>Sequencing the genomes of 1000 actinobacteria strains.</title>
        <authorList>
            <person name="Klenk H.-P."/>
        </authorList>
    </citation>
    <scope>NUCLEOTIDE SEQUENCE [LARGE SCALE GENOMIC DNA]</scope>
    <source>
        <strain evidence="3 4">DSM 44593</strain>
    </source>
</reference>
<dbReference type="InterPro" id="IPR002656">
    <property type="entry name" value="Acyl_transf_3_dom"/>
</dbReference>
<evidence type="ECO:0000313" key="3">
    <source>
        <dbReference type="EMBL" id="MBB5999937.1"/>
    </source>
</evidence>
<dbReference type="PANTHER" id="PTHR23028:SF53">
    <property type="entry name" value="ACYL_TRANSF_3 DOMAIN-CONTAINING PROTEIN"/>
    <property type="match status" value="1"/>
</dbReference>
<dbReference type="Proteomes" id="UP000578077">
    <property type="component" value="Unassembled WGS sequence"/>
</dbReference>
<dbReference type="GO" id="GO:0009103">
    <property type="term" value="P:lipopolysaccharide biosynthetic process"/>
    <property type="evidence" value="ECO:0007669"/>
    <property type="project" value="TreeGrafter"/>
</dbReference>
<feature type="transmembrane region" description="Helical" evidence="1">
    <location>
        <begin position="300"/>
        <end position="323"/>
    </location>
</feature>
<evidence type="ECO:0000256" key="1">
    <source>
        <dbReference type="SAM" id="Phobius"/>
    </source>
</evidence>
<protein>
    <submittedName>
        <fullName evidence="3">Peptidoglycan/LPS O-acetylase OafA/YrhL</fullName>
    </submittedName>
</protein>
<evidence type="ECO:0000313" key="4">
    <source>
        <dbReference type="Proteomes" id="UP000578077"/>
    </source>
</evidence>
<comment type="caution">
    <text evidence="3">The sequence shown here is derived from an EMBL/GenBank/DDBJ whole genome shotgun (WGS) entry which is preliminary data.</text>
</comment>
<keyword evidence="4" id="KW-1185">Reference proteome</keyword>
<name>A0A841E7L8_9ACTN</name>
<feature type="domain" description="Acyltransferase 3" evidence="2">
    <location>
        <begin position="11"/>
        <end position="348"/>
    </location>
</feature>
<sequence>MLLFHTGNMPGGFLGVDLFFVLSGFLITGLLLSEAGAAGGISLVSFWGRRLRRLFPALALVLVVVTVAVWTLQRFGYPVTDRGMVSTTLADGLWVQLNLVNWHLLAQDASYWDALGQSRVFEHLWSIAVEEQFYVVWPFVIGAVAWAVERFRRRVGHVDVAVLTFAIAVSAGSLVLMVALLDPADPTRVYTGTDTRAFSLLLGAAAATAPARRAFQHIVRSCRGATTWAIGILTVGILTFWVLTEGTSTLGLFTGGLFAHAISCAILIGLCAAVTTVQTQNTAGSDRFLLPMRMLQAKPLTRLGEISYSLYLWHWPVIVLFSVPEHPELPHWLHSAIVIGISVAFAVASKHLVEDPIRFRMRWARGRAGLIMFLVASAALLVMWFALPTPSEPPIDTGAL</sequence>
<keyword evidence="1" id="KW-0472">Membrane</keyword>
<dbReference type="GO" id="GO:0016747">
    <property type="term" value="F:acyltransferase activity, transferring groups other than amino-acyl groups"/>
    <property type="evidence" value="ECO:0007669"/>
    <property type="project" value="InterPro"/>
</dbReference>
<feature type="transmembrane region" description="Helical" evidence="1">
    <location>
        <begin position="54"/>
        <end position="72"/>
    </location>
</feature>
<dbReference type="Pfam" id="PF01757">
    <property type="entry name" value="Acyl_transf_3"/>
    <property type="match status" value="1"/>
</dbReference>
<dbReference type="EMBL" id="JACHLY010000001">
    <property type="protein sequence ID" value="MBB5999937.1"/>
    <property type="molecule type" value="Genomic_DNA"/>
</dbReference>
<accession>A0A841E7L8</accession>
<organism evidence="3 4">
    <name type="scientific">Streptomonospora salina</name>
    <dbReference type="NCBI Taxonomy" id="104205"/>
    <lineage>
        <taxon>Bacteria</taxon>
        <taxon>Bacillati</taxon>
        <taxon>Actinomycetota</taxon>
        <taxon>Actinomycetes</taxon>
        <taxon>Streptosporangiales</taxon>
        <taxon>Nocardiopsidaceae</taxon>
        <taxon>Streptomonospora</taxon>
    </lineage>
</organism>
<feature type="transmembrane region" description="Helical" evidence="1">
    <location>
        <begin position="227"/>
        <end position="244"/>
    </location>
</feature>
<keyword evidence="1" id="KW-1133">Transmembrane helix</keyword>
<proteinExistence type="predicted"/>
<feature type="transmembrane region" description="Helical" evidence="1">
    <location>
        <begin position="197"/>
        <end position="215"/>
    </location>
</feature>
<feature type="transmembrane region" description="Helical" evidence="1">
    <location>
        <begin position="256"/>
        <end position="279"/>
    </location>
</feature>
<feature type="transmembrane region" description="Helical" evidence="1">
    <location>
        <begin position="132"/>
        <end position="148"/>
    </location>
</feature>
<feature type="transmembrane region" description="Helical" evidence="1">
    <location>
        <begin position="368"/>
        <end position="387"/>
    </location>
</feature>
<gene>
    <name evidence="3" type="ORF">HNR25_003688</name>
</gene>
<feature type="transmembrane region" description="Helical" evidence="1">
    <location>
        <begin position="329"/>
        <end position="348"/>
    </location>
</feature>